<evidence type="ECO:0000256" key="10">
    <source>
        <dbReference type="ARBA" id="ARBA00023225"/>
    </source>
</evidence>
<keyword evidence="13" id="KW-1185">Reference proteome</keyword>
<proteinExistence type="inferred from homology"/>
<keyword evidence="4" id="KW-0813">Transport</keyword>
<evidence type="ECO:0000256" key="11">
    <source>
        <dbReference type="SAM" id="Coils"/>
    </source>
</evidence>
<keyword evidence="12" id="KW-0969">Cilium</keyword>
<sequence>MIQALPLLIETAEGERDHRAAVLGRAREAHAQAQATLQRLLEFRADCLARSATGRLGRGDGGTLETYQVFVGRLDEAIRLQEGQAAQRLREAEAQLRLLQAAQQRLAALQTLLARDAHARLAREQRREQHAADEFAARAFLRAAQENPV</sequence>
<organism evidence="12 13">
    <name type="scientific">Ramlibacter alkalitolerans</name>
    <dbReference type="NCBI Taxonomy" id="2039631"/>
    <lineage>
        <taxon>Bacteria</taxon>
        <taxon>Pseudomonadati</taxon>
        <taxon>Pseudomonadota</taxon>
        <taxon>Betaproteobacteria</taxon>
        <taxon>Burkholderiales</taxon>
        <taxon>Comamonadaceae</taxon>
        <taxon>Ramlibacter</taxon>
    </lineage>
</organism>
<keyword evidence="10" id="KW-1006">Bacterial flagellum protein export</keyword>
<dbReference type="InterPro" id="IPR018006">
    <property type="entry name" value="Flag_FliJ_proteobac"/>
</dbReference>
<evidence type="ECO:0000256" key="1">
    <source>
        <dbReference type="ARBA" id="ARBA00004413"/>
    </source>
</evidence>
<comment type="similarity">
    <text evidence="2">Belongs to the FliJ family.</text>
</comment>
<reference evidence="12 13" key="1">
    <citation type="journal article" date="2017" name="Int. J. Syst. Evol. Microbiol.">
        <title>Ramlibacter alkalitolerans sp. nov., alkali-tolerant bacterium isolated from soil of ginseng.</title>
        <authorList>
            <person name="Lee D.H."/>
            <person name="Cha C.J."/>
        </authorList>
    </citation>
    <scope>NUCLEOTIDE SEQUENCE [LARGE SCALE GENOMIC DNA]</scope>
    <source>
        <strain evidence="12 13">KACC 19305</strain>
    </source>
</reference>
<keyword evidence="5" id="KW-1003">Cell membrane</keyword>
<evidence type="ECO:0000256" key="6">
    <source>
        <dbReference type="ARBA" id="ARBA00022500"/>
    </source>
</evidence>
<dbReference type="Pfam" id="PF02050">
    <property type="entry name" value="FliJ"/>
    <property type="match status" value="1"/>
</dbReference>
<accession>A0ABS1JKY4</accession>
<evidence type="ECO:0000256" key="9">
    <source>
        <dbReference type="ARBA" id="ARBA00023136"/>
    </source>
</evidence>
<keyword evidence="6" id="KW-0145">Chemotaxis</keyword>
<keyword evidence="12" id="KW-0966">Cell projection</keyword>
<dbReference type="InterPro" id="IPR053716">
    <property type="entry name" value="Flag_assembly_chemotaxis_eff"/>
</dbReference>
<dbReference type="Gene3D" id="1.10.287.1700">
    <property type="match status" value="1"/>
</dbReference>
<comment type="subcellular location">
    <subcellularLocation>
        <location evidence="1">Cell membrane</location>
        <topology evidence="1">Peripheral membrane protein</topology>
        <orientation evidence="1">Cytoplasmic side</orientation>
    </subcellularLocation>
</comment>
<evidence type="ECO:0000313" key="12">
    <source>
        <dbReference type="EMBL" id="MBL0424887.1"/>
    </source>
</evidence>
<dbReference type="RefSeq" id="WP_201688113.1">
    <property type="nucleotide sequence ID" value="NZ_JAEQND010000003.1"/>
</dbReference>
<gene>
    <name evidence="12" type="ORF">JI746_07190</name>
</gene>
<dbReference type="Proteomes" id="UP000622707">
    <property type="component" value="Unassembled WGS sequence"/>
</dbReference>
<feature type="coiled-coil region" evidence="11">
    <location>
        <begin position="82"/>
        <end position="112"/>
    </location>
</feature>
<evidence type="ECO:0000256" key="5">
    <source>
        <dbReference type="ARBA" id="ARBA00022475"/>
    </source>
</evidence>
<name>A0ABS1JKY4_9BURK</name>
<dbReference type="InterPro" id="IPR052570">
    <property type="entry name" value="FliJ"/>
</dbReference>
<keyword evidence="8" id="KW-0653">Protein transport</keyword>
<keyword evidence="7" id="KW-1005">Bacterial flagellum biogenesis</keyword>
<evidence type="ECO:0000256" key="4">
    <source>
        <dbReference type="ARBA" id="ARBA00022448"/>
    </source>
</evidence>
<evidence type="ECO:0000313" key="13">
    <source>
        <dbReference type="Proteomes" id="UP000622707"/>
    </source>
</evidence>
<evidence type="ECO:0000256" key="7">
    <source>
        <dbReference type="ARBA" id="ARBA00022795"/>
    </source>
</evidence>
<dbReference type="EMBL" id="JAEQND010000003">
    <property type="protein sequence ID" value="MBL0424887.1"/>
    <property type="molecule type" value="Genomic_DNA"/>
</dbReference>
<protein>
    <recommendedName>
        <fullName evidence="3">Flagellar FliJ protein</fullName>
    </recommendedName>
</protein>
<keyword evidence="11" id="KW-0175">Coiled coil</keyword>
<dbReference type="PANTHER" id="PTHR38786:SF1">
    <property type="entry name" value="FLAGELLAR FLIJ PROTEIN"/>
    <property type="match status" value="1"/>
</dbReference>
<keyword evidence="12" id="KW-0282">Flagellum</keyword>
<dbReference type="InterPro" id="IPR012823">
    <property type="entry name" value="Flagell_FliJ"/>
</dbReference>
<comment type="caution">
    <text evidence="12">The sequence shown here is derived from an EMBL/GenBank/DDBJ whole genome shotgun (WGS) entry which is preliminary data.</text>
</comment>
<dbReference type="PRINTS" id="PR01004">
    <property type="entry name" value="FLGFLIJ"/>
</dbReference>
<dbReference type="PANTHER" id="PTHR38786">
    <property type="entry name" value="FLAGELLAR FLIJ PROTEIN"/>
    <property type="match status" value="1"/>
</dbReference>
<keyword evidence="9" id="KW-0472">Membrane</keyword>
<evidence type="ECO:0000256" key="2">
    <source>
        <dbReference type="ARBA" id="ARBA00010004"/>
    </source>
</evidence>
<evidence type="ECO:0000256" key="3">
    <source>
        <dbReference type="ARBA" id="ARBA00020392"/>
    </source>
</evidence>
<evidence type="ECO:0000256" key="8">
    <source>
        <dbReference type="ARBA" id="ARBA00022927"/>
    </source>
</evidence>